<dbReference type="Proteomes" id="UP000317178">
    <property type="component" value="Chromosome"/>
</dbReference>
<proteinExistence type="predicted"/>
<accession>A0A518CH21</accession>
<feature type="chain" id="PRO_5021858721" evidence="1">
    <location>
        <begin position="29"/>
        <end position="733"/>
    </location>
</feature>
<feature type="signal peptide" evidence="1">
    <location>
        <begin position="1"/>
        <end position="28"/>
    </location>
</feature>
<evidence type="ECO:0000313" key="3">
    <source>
        <dbReference type="Proteomes" id="UP000317178"/>
    </source>
</evidence>
<dbReference type="KEGG" id="plon:Pla110_02300"/>
<dbReference type="OrthoDB" id="245674at2"/>
<dbReference type="EMBL" id="CP036281">
    <property type="protein sequence ID" value="QDU78526.1"/>
    <property type="molecule type" value="Genomic_DNA"/>
</dbReference>
<protein>
    <submittedName>
        <fullName evidence="2">Uncharacterized protein</fullName>
    </submittedName>
</protein>
<gene>
    <name evidence="2" type="ORF">Pla110_02300</name>
</gene>
<keyword evidence="3" id="KW-1185">Reference proteome</keyword>
<evidence type="ECO:0000256" key="1">
    <source>
        <dbReference type="SAM" id="SignalP"/>
    </source>
</evidence>
<keyword evidence="1" id="KW-0732">Signal</keyword>
<dbReference type="AlphaFoldDB" id="A0A518CH21"/>
<reference evidence="2 3" key="1">
    <citation type="submission" date="2019-02" db="EMBL/GenBank/DDBJ databases">
        <title>Deep-cultivation of Planctomycetes and their phenomic and genomic characterization uncovers novel biology.</title>
        <authorList>
            <person name="Wiegand S."/>
            <person name="Jogler M."/>
            <person name="Boedeker C."/>
            <person name="Pinto D."/>
            <person name="Vollmers J."/>
            <person name="Rivas-Marin E."/>
            <person name="Kohn T."/>
            <person name="Peeters S.H."/>
            <person name="Heuer A."/>
            <person name="Rast P."/>
            <person name="Oberbeckmann S."/>
            <person name="Bunk B."/>
            <person name="Jeske O."/>
            <person name="Meyerdierks A."/>
            <person name="Storesund J.E."/>
            <person name="Kallscheuer N."/>
            <person name="Luecker S."/>
            <person name="Lage O.M."/>
            <person name="Pohl T."/>
            <person name="Merkel B.J."/>
            <person name="Hornburger P."/>
            <person name="Mueller R.-W."/>
            <person name="Bruemmer F."/>
            <person name="Labrenz M."/>
            <person name="Spormann A.M."/>
            <person name="Op den Camp H."/>
            <person name="Overmann J."/>
            <person name="Amann R."/>
            <person name="Jetten M.S.M."/>
            <person name="Mascher T."/>
            <person name="Medema M.H."/>
            <person name="Devos D.P."/>
            <person name="Kaster A.-K."/>
            <person name="Ovreas L."/>
            <person name="Rohde M."/>
            <person name="Galperin M.Y."/>
            <person name="Jogler C."/>
        </authorList>
    </citation>
    <scope>NUCLEOTIDE SEQUENCE [LARGE SCALE GENOMIC DNA]</scope>
    <source>
        <strain evidence="2 3">Pla110</strain>
    </source>
</reference>
<name>A0A518CH21_9PLAN</name>
<organism evidence="2 3">
    <name type="scientific">Polystyrenella longa</name>
    <dbReference type="NCBI Taxonomy" id="2528007"/>
    <lineage>
        <taxon>Bacteria</taxon>
        <taxon>Pseudomonadati</taxon>
        <taxon>Planctomycetota</taxon>
        <taxon>Planctomycetia</taxon>
        <taxon>Planctomycetales</taxon>
        <taxon>Planctomycetaceae</taxon>
        <taxon>Polystyrenella</taxon>
    </lineage>
</organism>
<evidence type="ECO:0000313" key="2">
    <source>
        <dbReference type="EMBL" id="QDU78526.1"/>
    </source>
</evidence>
<dbReference type="RefSeq" id="WP_144992347.1">
    <property type="nucleotide sequence ID" value="NZ_CP036281.1"/>
</dbReference>
<sequence precursor="true">MNRVTRMHQLKWLKGIVAFSCMVSIAAAFQPPTAGLQGILPDMSPYDVSLDEFEIIPAKQENWREWSDATAIMVADLYENPELDAAGQTELLDKLDERLAFMSSALKNPSYRALHGEFAVLYGRVSRRADLARAALETLTLDPASITQQQREDAMAGLQNSVSALTRDMKSRGTRGTGWLAYFKIDPLTGLTVDSENAAEALNASKAVFDQRDSLDDELKSFVTKPVFDNVAAEINNTLSVWNAPPPEDYDVQALRDELAAVVVAVEGYEESNEAEYAAAVRQYADSFGETALDGGELVRAALQKHYLNSNVVFEASEQFLSKMASNSQTRSRPISETVGNARVSGTATTNYNTSVNLRPNPNIAEMELQLSGTVRTNTVSVVPDARIGMGGNHTFSASQRLTFNGDKLSLYSEPSFNVNVNNYTTSINTKADGTLFAGTGRRRAQEAIAARRGQTDSMARNKITNEVLPEFRSEVSQQVSKINNSLQESLVSKLKDKGLYPSKQSTSSTDSVLTLASTLLKDSKLAGDQPNVSATLSSGAAVHIHESAVNTILDELNFAGRTMTETEVKTELEEHLSEWLGKDFQFPVEDVNAEGEPVEEGSEDADEETVFIFDAEDPIRVQFRNNEAHFIVRAGFQREGKDDLETQIITVPLSFTMKDSQTVLIEADTPSVRSEGGANVAQSNAIKKRIMSAFPPRERSRQVEIERDGRSPIRLNIQEINALNGWMTIKVL</sequence>